<name>A0A1X6P6U6_PORUM</name>
<proteinExistence type="predicted"/>
<reference evidence="2 3" key="1">
    <citation type="submission" date="2017-03" db="EMBL/GenBank/DDBJ databases">
        <title>WGS assembly of Porphyra umbilicalis.</title>
        <authorList>
            <person name="Brawley S.H."/>
            <person name="Blouin N.A."/>
            <person name="Ficko-Blean E."/>
            <person name="Wheeler G.L."/>
            <person name="Lohr M."/>
            <person name="Goodson H.V."/>
            <person name="Jenkins J.W."/>
            <person name="Blaby-Haas C.E."/>
            <person name="Helliwell K.E."/>
            <person name="Chan C."/>
            <person name="Marriage T."/>
            <person name="Bhattacharya D."/>
            <person name="Klein A.S."/>
            <person name="Badis Y."/>
            <person name="Brodie J."/>
            <person name="Cao Y."/>
            <person name="Collen J."/>
            <person name="Dittami S.M."/>
            <person name="Gachon C.M."/>
            <person name="Green B.R."/>
            <person name="Karpowicz S."/>
            <person name="Kim J.W."/>
            <person name="Kudahl U."/>
            <person name="Lin S."/>
            <person name="Michel G."/>
            <person name="Mittag M."/>
            <person name="Olson B.J."/>
            <person name="Pangilinan J."/>
            <person name="Peng Y."/>
            <person name="Qiu H."/>
            <person name="Shu S."/>
            <person name="Singer J.T."/>
            <person name="Smith A.G."/>
            <person name="Sprecher B.N."/>
            <person name="Wagner V."/>
            <person name="Wang W."/>
            <person name="Wang Z.-Y."/>
            <person name="Yan J."/>
            <person name="Yarish C."/>
            <person name="Zoeuner-Riek S."/>
            <person name="Zhuang Y."/>
            <person name="Zou Y."/>
            <person name="Lindquist E.A."/>
            <person name="Grimwood J."/>
            <person name="Barry K."/>
            <person name="Rokhsar D.S."/>
            <person name="Schmutz J."/>
            <person name="Stiller J.W."/>
            <person name="Grossman A.R."/>
            <person name="Prochnik S.E."/>
        </authorList>
    </citation>
    <scope>NUCLEOTIDE SEQUENCE [LARGE SCALE GENOMIC DNA]</scope>
    <source>
        <strain evidence="2">4086291</strain>
    </source>
</reference>
<feature type="region of interest" description="Disordered" evidence="1">
    <location>
        <begin position="1"/>
        <end position="27"/>
    </location>
</feature>
<dbReference type="EMBL" id="KV918860">
    <property type="protein sequence ID" value="OSX76609.1"/>
    <property type="molecule type" value="Genomic_DNA"/>
</dbReference>
<gene>
    <name evidence="2" type="ORF">BU14_0183s0002</name>
</gene>
<organism evidence="2 3">
    <name type="scientific">Porphyra umbilicalis</name>
    <name type="common">Purple laver</name>
    <name type="synonym">Red alga</name>
    <dbReference type="NCBI Taxonomy" id="2786"/>
    <lineage>
        <taxon>Eukaryota</taxon>
        <taxon>Rhodophyta</taxon>
        <taxon>Bangiophyceae</taxon>
        <taxon>Bangiales</taxon>
        <taxon>Bangiaceae</taxon>
        <taxon>Porphyra</taxon>
    </lineage>
</organism>
<evidence type="ECO:0000256" key="1">
    <source>
        <dbReference type="SAM" id="MobiDB-lite"/>
    </source>
</evidence>
<protein>
    <submittedName>
        <fullName evidence="2">Uncharacterized protein</fullName>
    </submittedName>
</protein>
<dbReference type="Proteomes" id="UP000218209">
    <property type="component" value="Unassembled WGS sequence"/>
</dbReference>
<feature type="compositionally biased region" description="Pro residues" evidence="1">
    <location>
        <begin position="1"/>
        <end position="21"/>
    </location>
</feature>
<evidence type="ECO:0000313" key="3">
    <source>
        <dbReference type="Proteomes" id="UP000218209"/>
    </source>
</evidence>
<dbReference type="AlphaFoldDB" id="A0A1X6P6U6"/>
<accession>A0A1X6P6U6</accession>
<evidence type="ECO:0000313" key="2">
    <source>
        <dbReference type="EMBL" id="OSX76609.1"/>
    </source>
</evidence>
<sequence>MHSPRTRPPFSLPPPSPPSPTFLPDDPPRLSCDNTASVTSLWGYMQHHSFFFAIIHALVVDVPSGCFLTATIVATERLVSFSHCLSTAPRFWSVQDV</sequence>
<keyword evidence="3" id="KW-1185">Reference proteome</keyword>